<comment type="caution">
    <text evidence="2">The sequence shown here is derived from an EMBL/GenBank/DDBJ whole genome shotgun (WGS) entry which is preliminary data.</text>
</comment>
<keyword evidence="3" id="KW-1185">Reference proteome</keyword>
<accession>A0A7W7D1C3</accession>
<keyword evidence="1" id="KW-0472">Membrane</keyword>
<feature type="transmembrane region" description="Helical" evidence="1">
    <location>
        <begin position="278"/>
        <end position="299"/>
    </location>
</feature>
<evidence type="ECO:0000313" key="3">
    <source>
        <dbReference type="Proteomes" id="UP000542742"/>
    </source>
</evidence>
<dbReference type="Proteomes" id="UP000542742">
    <property type="component" value="Unassembled WGS sequence"/>
</dbReference>
<feature type="transmembrane region" description="Helical" evidence="1">
    <location>
        <begin position="122"/>
        <end position="144"/>
    </location>
</feature>
<keyword evidence="1" id="KW-0812">Transmembrane</keyword>
<proteinExistence type="predicted"/>
<dbReference type="RefSeq" id="WP_184956439.1">
    <property type="nucleotide sequence ID" value="NZ_BOMC01000024.1"/>
</dbReference>
<gene>
    <name evidence="2" type="ORF">BKA14_008590</name>
</gene>
<organism evidence="2 3">
    <name type="scientific">Paractinoplanes abujensis</name>
    <dbReference type="NCBI Taxonomy" id="882441"/>
    <lineage>
        <taxon>Bacteria</taxon>
        <taxon>Bacillati</taxon>
        <taxon>Actinomycetota</taxon>
        <taxon>Actinomycetes</taxon>
        <taxon>Micromonosporales</taxon>
        <taxon>Micromonosporaceae</taxon>
        <taxon>Paractinoplanes</taxon>
    </lineage>
</organism>
<keyword evidence="1" id="KW-1133">Transmembrane helix</keyword>
<dbReference type="AlphaFoldDB" id="A0A7W7D1C3"/>
<dbReference type="NCBIfam" id="NF038403">
    <property type="entry name" value="perm_prefix_1"/>
    <property type="match status" value="1"/>
</dbReference>
<evidence type="ECO:0000256" key="1">
    <source>
        <dbReference type="SAM" id="Phobius"/>
    </source>
</evidence>
<sequence>MSANLVDRYVFTALRRVPEQQRADIDRELRASIEDAVDARVEAGEEREAAVETTLQELGDPDRLADSYADRPNYLIGPELFPVWRRSMTMLITIVLPIIVVVNAIVQVLANDAGFGDVIGSSVGTIITVGAHMFFWTTLGFWIVERTGAGKDDINRPWTPKDLPRYEPGALTRVQFAANLVWPAALIVALVLQQFTFTDEPLLDPANWNTWWPVLIALIVLKGMWVFWVYRLGTWTRAVAVVNAVHGLAIGGVILYLLASDNFFNPAFTGFAGADVDLEGWISVVVMITTGLSILYDIFDVARKAEQARKGLGIRIPGTGNTYTAS</sequence>
<name>A0A7W7D1C3_9ACTN</name>
<feature type="transmembrane region" description="Helical" evidence="1">
    <location>
        <begin position="237"/>
        <end position="258"/>
    </location>
</feature>
<feature type="transmembrane region" description="Helical" evidence="1">
    <location>
        <begin position="211"/>
        <end position="230"/>
    </location>
</feature>
<reference evidence="2 3" key="1">
    <citation type="submission" date="2020-08" db="EMBL/GenBank/DDBJ databases">
        <title>Sequencing the genomes of 1000 actinobacteria strains.</title>
        <authorList>
            <person name="Klenk H.-P."/>
        </authorList>
    </citation>
    <scope>NUCLEOTIDE SEQUENCE [LARGE SCALE GENOMIC DNA]</scope>
    <source>
        <strain evidence="2 3">DSM 45518</strain>
    </source>
</reference>
<dbReference type="EMBL" id="JACHMF010000001">
    <property type="protein sequence ID" value="MBB4698442.1"/>
    <property type="molecule type" value="Genomic_DNA"/>
</dbReference>
<feature type="transmembrane region" description="Helical" evidence="1">
    <location>
        <begin position="90"/>
        <end position="110"/>
    </location>
</feature>
<evidence type="ECO:0000313" key="2">
    <source>
        <dbReference type="EMBL" id="MBB4698442.1"/>
    </source>
</evidence>
<feature type="transmembrane region" description="Helical" evidence="1">
    <location>
        <begin position="170"/>
        <end position="191"/>
    </location>
</feature>
<dbReference type="InterPro" id="IPR047928">
    <property type="entry name" value="Perm_prefix_1"/>
</dbReference>
<protein>
    <submittedName>
        <fullName evidence="2">Uncharacterized protein</fullName>
    </submittedName>
</protein>